<protein>
    <submittedName>
        <fullName evidence="1">Uncharacterized protein</fullName>
    </submittedName>
</protein>
<dbReference type="EMBL" id="JADCUA010000039">
    <property type="protein sequence ID" value="KAH9829379.1"/>
    <property type="molecule type" value="Genomic_DNA"/>
</dbReference>
<accession>A0ABQ8JYN2</accession>
<proteinExistence type="predicted"/>
<organism evidence="1 2">
    <name type="scientific">Rhodofomes roseus</name>
    <dbReference type="NCBI Taxonomy" id="34475"/>
    <lineage>
        <taxon>Eukaryota</taxon>
        <taxon>Fungi</taxon>
        <taxon>Dikarya</taxon>
        <taxon>Basidiomycota</taxon>
        <taxon>Agaricomycotina</taxon>
        <taxon>Agaricomycetes</taxon>
        <taxon>Polyporales</taxon>
        <taxon>Rhodofomes</taxon>
    </lineage>
</organism>
<dbReference type="GeneID" id="71999114"/>
<dbReference type="RefSeq" id="XP_047772853.1">
    <property type="nucleotide sequence ID" value="XM_047918382.1"/>
</dbReference>
<dbReference type="Proteomes" id="UP000814176">
    <property type="component" value="Unassembled WGS sequence"/>
</dbReference>
<name>A0ABQ8JYN2_9APHY</name>
<evidence type="ECO:0000313" key="1">
    <source>
        <dbReference type="EMBL" id="KAH9829379.1"/>
    </source>
</evidence>
<keyword evidence="2" id="KW-1185">Reference proteome</keyword>
<gene>
    <name evidence="1" type="ORF">C8Q71DRAFT_409209</name>
</gene>
<evidence type="ECO:0000313" key="2">
    <source>
        <dbReference type="Proteomes" id="UP000814176"/>
    </source>
</evidence>
<comment type="caution">
    <text evidence="1">The sequence shown here is derived from an EMBL/GenBank/DDBJ whole genome shotgun (WGS) entry which is preliminary data.</text>
</comment>
<reference evidence="1 2" key="1">
    <citation type="journal article" date="2021" name="Environ. Microbiol.">
        <title>Gene family expansions and transcriptome signatures uncover fungal adaptations to wood decay.</title>
        <authorList>
            <person name="Hage H."/>
            <person name="Miyauchi S."/>
            <person name="Viragh M."/>
            <person name="Drula E."/>
            <person name="Min B."/>
            <person name="Chaduli D."/>
            <person name="Navarro D."/>
            <person name="Favel A."/>
            <person name="Norest M."/>
            <person name="Lesage-Meessen L."/>
            <person name="Balint B."/>
            <person name="Merenyi Z."/>
            <person name="de Eugenio L."/>
            <person name="Morin E."/>
            <person name="Martinez A.T."/>
            <person name="Baldrian P."/>
            <person name="Stursova M."/>
            <person name="Martinez M.J."/>
            <person name="Novotny C."/>
            <person name="Magnuson J.K."/>
            <person name="Spatafora J.W."/>
            <person name="Maurice S."/>
            <person name="Pangilinan J."/>
            <person name="Andreopoulos W."/>
            <person name="LaButti K."/>
            <person name="Hundley H."/>
            <person name="Na H."/>
            <person name="Kuo A."/>
            <person name="Barry K."/>
            <person name="Lipzen A."/>
            <person name="Henrissat B."/>
            <person name="Riley R."/>
            <person name="Ahrendt S."/>
            <person name="Nagy L.G."/>
            <person name="Grigoriev I.V."/>
            <person name="Martin F."/>
            <person name="Rosso M.N."/>
        </authorList>
    </citation>
    <scope>NUCLEOTIDE SEQUENCE [LARGE SCALE GENOMIC DNA]</scope>
    <source>
        <strain evidence="1 2">CIRM-BRFM 1785</strain>
    </source>
</reference>
<sequence length="199" mass="21421">MAIMQLARRSRAHIATSASNFNSHPPWVTRISYMWPVRPRQLTIKDQQFASLMHPSIYLCILIAVHVGCVGFEYTVTSCGTMKPGASNSRRACRAGHSVSTSPRFCVLSFPSLTKLLEADRSVGDALVSLKRLGSVELDGESLRSLDGESSFACGASVLAAASFLNTSLHPVVSRPCSLLIDVYTADLALGLLPVRASP</sequence>